<keyword evidence="1" id="KW-1133">Transmembrane helix</keyword>
<name>A0ABN7WZG9_GIGMA</name>
<dbReference type="Proteomes" id="UP000789901">
    <property type="component" value="Unassembled WGS sequence"/>
</dbReference>
<proteinExistence type="predicted"/>
<reference evidence="2 3" key="1">
    <citation type="submission" date="2021-06" db="EMBL/GenBank/DDBJ databases">
        <authorList>
            <person name="Kallberg Y."/>
            <person name="Tangrot J."/>
            <person name="Rosling A."/>
        </authorList>
    </citation>
    <scope>NUCLEOTIDE SEQUENCE [LARGE SCALE GENOMIC DNA]</scope>
    <source>
        <strain evidence="2 3">120-4 pot B 10/14</strain>
    </source>
</reference>
<dbReference type="EMBL" id="CAJVQB010073875">
    <property type="protein sequence ID" value="CAG8843884.1"/>
    <property type="molecule type" value="Genomic_DNA"/>
</dbReference>
<sequence length="95" mass="10265">QYNQILIFYGSNDTSIMALDTLKFVWSVATILNLQYIPSIPTTTSSLPINSSSNIATIIGGIFGGIAGLIVLITILVLIVKRYGHSHLVNSQEIS</sequence>
<evidence type="ECO:0000313" key="2">
    <source>
        <dbReference type="EMBL" id="CAG8843884.1"/>
    </source>
</evidence>
<evidence type="ECO:0000313" key="3">
    <source>
        <dbReference type="Proteomes" id="UP000789901"/>
    </source>
</evidence>
<keyword evidence="1" id="KW-0472">Membrane</keyword>
<keyword evidence="1" id="KW-0812">Transmembrane</keyword>
<organism evidence="2 3">
    <name type="scientific">Gigaspora margarita</name>
    <dbReference type="NCBI Taxonomy" id="4874"/>
    <lineage>
        <taxon>Eukaryota</taxon>
        <taxon>Fungi</taxon>
        <taxon>Fungi incertae sedis</taxon>
        <taxon>Mucoromycota</taxon>
        <taxon>Glomeromycotina</taxon>
        <taxon>Glomeromycetes</taxon>
        <taxon>Diversisporales</taxon>
        <taxon>Gigasporaceae</taxon>
        <taxon>Gigaspora</taxon>
    </lineage>
</organism>
<gene>
    <name evidence="2" type="ORF">GMARGA_LOCUS36781</name>
</gene>
<comment type="caution">
    <text evidence="2">The sequence shown here is derived from an EMBL/GenBank/DDBJ whole genome shotgun (WGS) entry which is preliminary data.</text>
</comment>
<evidence type="ECO:0000256" key="1">
    <source>
        <dbReference type="SAM" id="Phobius"/>
    </source>
</evidence>
<feature type="non-terminal residue" evidence="2">
    <location>
        <position position="95"/>
    </location>
</feature>
<keyword evidence="3" id="KW-1185">Reference proteome</keyword>
<feature type="transmembrane region" description="Helical" evidence="1">
    <location>
        <begin position="55"/>
        <end position="80"/>
    </location>
</feature>
<feature type="non-terminal residue" evidence="2">
    <location>
        <position position="1"/>
    </location>
</feature>
<accession>A0ABN7WZG9</accession>
<protein>
    <submittedName>
        <fullName evidence="2">34469_t:CDS:1</fullName>
    </submittedName>
</protein>